<dbReference type="InterPro" id="IPR000415">
    <property type="entry name" value="Nitroreductase-like"/>
</dbReference>
<dbReference type="Gene3D" id="3.40.50.720">
    <property type="entry name" value="NAD(P)-binding Rossmann-like Domain"/>
    <property type="match status" value="1"/>
</dbReference>
<evidence type="ECO:0000313" key="3">
    <source>
        <dbReference type="Proteomes" id="UP000634134"/>
    </source>
</evidence>
<protein>
    <submittedName>
        <fullName evidence="2">Rv1355c family protein</fullName>
    </submittedName>
</protein>
<proteinExistence type="predicted"/>
<evidence type="ECO:0000313" key="2">
    <source>
        <dbReference type="EMBL" id="MBE9461260.1"/>
    </source>
</evidence>
<dbReference type="RefSeq" id="WP_194119538.1">
    <property type="nucleotide sequence ID" value="NZ_JACYGY010000001.1"/>
</dbReference>
<comment type="caution">
    <text evidence="2">The sequence shown here is derived from an EMBL/GenBank/DDBJ whole genome shotgun (WGS) entry which is preliminary data.</text>
</comment>
<gene>
    <name evidence="2" type="ORF">IEE83_05125</name>
</gene>
<dbReference type="InterPro" id="IPR045886">
    <property type="entry name" value="ThiF/MoeB/HesA"/>
</dbReference>
<evidence type="ECO:0000259" key="1">
    <source>
        <dbReference type="Pfam" id="PF00899"/>
    </source>
</evidence>
<dbReference type="SUPFAM" id="SSF69572">
    <property type="entry name" value="Activating enzymes of the ubiquitin-like proteins"/>
    <property type="match status" value="1"/>
</dbReference>
<keyword evidence="3" id="KW-1185">Reference proteome</keyword>
<dbReference type="NCBIfam" id="NF005901">
    <property type="entry name" value="PRK07877.1"/>
    <property type="match status" value="1"/>
</dbReference>
<dbReference type="PANTHER" id="PTHR43267">
    <property type="entry name" value="TRNA THREONYLCARBAMOYLADENOSINE DEHYDRATASE"/>
    <property type="match status" value="1"/>
</dbReference>
<dbReference type="PANTHER" id="PTHR43267:SF3">
    <property type="entry name" value="THIF PROTEIN"/>
    <property type="match status" value="1"/>
</dbReference>
<reference evidence="3" key="1">
    <citation type="submission" date="2023-07" db="EMBL/GenBank/DDBJ databases">
        <title>Dyadobacter sp. nov 'subterranea' isolated from contaminted grondwater.</title>
        <authorList>
            <person name="Szabo I."/>
            <person name="Al-Omari J."/>
            <person name="Szerdahelyi S.G."/>
            <person name="Rado J."/>
        </authorList>
    </citation>
    <scope>NUCLEOTIDE SEQUENCE [LARGE SCALE GENOMIC DNA]</scope>
    <source>
        <strain evidence="3">UP-52</strain>
    </source>
</reference>
<organism evidence="2 3">
    <name type="scientific">Dyadobacter subterraneus</name>
    <dbReference type="NCBI Taxonomy" id="2773304"/>
    <lineage>
        <taxon>Bacteria</taxon>
        <taxon>Pseudomonadati</taxon>
        <taxon>Bacteroidota</taxon>
        <taxon>Cytophagia</taxon>
        <taxon>Cytophagales</taxon>
        <taxon>Spirosomataceae</taxon>
        <taxon>Dyadobacter</taxon>
    </lineage>
</organism>
<dbReference type="Pfam" id="PF00899">
    <property type="entry name" value="ThiF"/>
    <property type="match status" value="1"/>
</dbReference>
<dbReference type="SUPFAM" id="SSF55469">
    <property type="entry name" value="FMN-dependent nitroreductase-like"/>
    <property type="match status" value="2"/>
</dbReference>
<dbReference type="Gene3D" id="3.40.109.10">
    <property type="entry name" value="NADH Oxidase"/>
    <property type="match status" value="1"/>
</dbReference>
<name>A0ABR9W734_9BACT</name>
<dbReference type="Proteomes" id="UP000634134">
    <property type="component" value="Unassembled WGS sequence"/>
</dbReference>
<dbReference type="InterPro" id="IPR000594">
    <property type="entry name" value="ThiF_NAD_FAD-bd"/>
</dbReference>
<feature type="domain" description="THIF-type NAD/FAD binding fold" evidence="1">
    <location>
        <begin position="111"/>
        <end position="320"/>
    </location>
</feature>
<sequence length="762" mass="85514">MDKIEFDQIFLPVIFKLSQTADREKFDEIASAYDITILNLFQSQKGELFKIRSPQKRLNAADCQRLFEDWIKDKVPDEEGVWVYYPWAKRILHILDKDEFVEVRTSRNKHKITTGEQNSLFNKKIGVVGLSVGNAVALTLATERICGHIKLADFDTLELSNMNRIKTGLHNIGINKAIITAREIAEIDPFIKVECYLDGITEQNISGFLTENGNLDLLVEECDELDIKLLCRNEAKKLGIPVVMETSDKGMLDVERFDLEPDRPIFHGLIGNIDPSKLKNLTNEEKVPLIIRIVDAKNSSLRGKVSLLEVGQSIGTWPQLASAVTLGAGVTTDVVRRILLNQFHDSGRYYVDSEGLISNKNVNDNPTFNNPFAPFDLNTAKETASRFNDHPVTYIPDVATVEHLVKAACQAPSTGNDQPWKWLYQNGKLFLFHDEHRAYSFGNFDNIASNLSFGAAFENLVLKSNEAGLFIKKNLFPLGSSSPLVAIIEFSQTEQAGFEKVFSPESVRVIYERTTNRNPSQAVEIPESELELLTEAAQSIEGAELLMIQDKEQMRQVAEIIGGCDRIRLLNEDGHKDFVFREMKWTKEEAEKSADGIDVQTLGMSPAQLAAMSLIRDHKIARVLKEIDGGNALIDVSRKLIESASALGIITLPKYSAENFFKGGVSLERLWLKAELLGYAVHPLISPFYLFPRVLHGQNSGVDEGESAKLLDLRQKFIKLVPLEDDMAEVFLFKIAKAEKPAIKSLRLPLHDTFFAGDMTNK</sequence>
<accession>A0ABR9W734</accession>
<dbReference type="EMBL" id="JACYGY010000001">
    <property type="protein sequence ID" value="MBE9461260.1"/>
    <property type="molecule type" value="Genomic_DNA"/>
</dbReference>
<dbReference type="InterPro" id="IPR035985">
    <property type="entry name" value="Ubiquitin-activating_enz"/>
</dbReference>
<dbReference type="CDD" id="cd01483">
    <property type="entry name" value="E1_enzyme_family"/>
    <property type="match status" value="1"/>
</dbReference>